<dbReference type="AlphaFoldDB" id="A0A917YI21"/>
<dbReference type="Proteomes" id="UP000598196">
    <property type="component" value="Unassembled WGS sequence"/>
</dbReference>
<protein>
    <submittedName>
        <fullName evidence="2">Uncharacterized protein</fullName>
    </submittedName>
</protein>
<dbReference type="OrthoDB" id="7774855at2"/>
<dbReference type="EMBL" id="BMLP01000001">
    <property type="protein sequence ID" value="GGO27195.1"/>
    <property type="molecule type" value="Genomic_DNA"/>
</dbReference>
<sequence>MLRSLRMLAVMTALCVASLLASSPASASFVCEVEVADYPSDFVTEHFAHNPDGSFHIFAYDIRRDNGRRIKLENGKYLVVSYVGQAVVDVGGGRVGQVVSGLPDASCPNDERLLFIDCTTSEAILLDGRSKKIPESLERLLMGAGRRTVRQIQPPYGPIGLTKDITVGEVAAIATKHEISFTRDLEVLNANIIKRMRVNPYQGCKIFYPDSPGAKR</sequence>
<keyword evidence="1" id="KW-0732">Signal</keyword>
<gene>
    <name evidence="2" type="ORF">GCM10010991_08680</name>
</gene>
<keyword evidence="3" id="KW-1185">Reference proteome</keyword>
<feature type="chain" id="PRO_5037525753" evidence="1">
    <location>
        <begin position="28"/>
        <end position="216"/>
    </location>
</feature>
<evidence type="ECO:0000313" key="2">
    <source>
        <dbReference type="EMBL" id="GGO27195.1"/>
    </source>
</evidence>
<name>A0A917YI21_9RHOB</name>
<dbReference type="RefSeq" id="WP_146285378.1">
    <property type="nucleotide sequence ID" value="NZ_VOAK01000011.1"/>
</dbReference>
<evidence type="ECO:0000313" key="3">
    <source>
        <dbReference type="Proteomes" id="UP000598196"/>
    </source>
</evidence>
<evidence type="ECO:0000256" key="1">
    <source>
        <dbReference type="SAM" id="SignalP"/>
    </source>
</evidence>
<proteinExistence type="predicted"/>
<organism evidence="2 3">
    <name type="scientific">Gemmobacter aquaticus</name>
    <dbReference type="NCBI Taxonomy" id="490185"/>
    <lineage>
        <taxon>Bacteria</taxon>
        <taxon>Pseudomonadati</taxon>
        <taxon>Pseudomonadota</taxon>
        <taxon>Alphaproteobacteria</taxon>
        <taxon>Rhodobacterales</taxon>
        <taxon>Paracoccaceae</taxon>
        <taxon>Gemmobacter</taxon>
    </lineage>
</organism>
<reference evidence="2 3" key="1">
    <citation type="journal article" date="2014" name="Int. J. Syst. Evol. Microbiol.">
        <title>Complete genome sequence of Corynebacterium casei LMG S-19264T (=DSM 44701T), isolated from a smear-ripened cheese.</title>
        <authorList>
            <consortium name="US DOE Joint Genome Institute (JGI-PGF)"/>
            <person name="Walter F."/>
            <person name="Albersmeier A."/>
            <person name="Kalinowski J."/>
            <person name="Ruckert C."/>
        </authorList>
    </citation>
    <scope>NUCLEOTIDE SEQUENCE [LARGE SCALE GENOMIC DNA]</scope>
    <source>
        <strain evidence="2 3">CGMCC 1.7029</strain>
    </source>
</reference>
<feature type="signal peptide" evidence="1">
    <location>
        <begin position="1"/>
        <end position="27"/>
    </location>
</feature>
<comment type="caution">
    <text evidence="2">The sequence shown here is derived from an EMBL/GenBank/DDBJ whole genome shotgun (WGS) entry which is preliminary data.</text>
</comment>
<accession>A0A917YI21</accession>